<dbReference type="PANTHER" id="PTHR20995:SF17">
    <property type="entry name" value="F-BOX_WD REPEAT-CONTAINING PROTEIN 5"/>
    <property type="match status" value="1"/>
</dbReference>
<keyword evidence="2" id="KW-1185">Reference proteome</keyword>
<dbReference type="GO" id="GO:0016567">
    <property type="term" value="P:protein ubiquitination"/>
    <property type="evidence" value="ECO:0007669"/>
    <property type="project" value="InterPro"/>
</dbReference>
<reference evidence="1 2" key="1">
    <citation type="submission" date="2020-04" db="EMBL/GenBank/DDBJ databases">
        <authorList>
            <person name="Laetsch R D."/>
            <person name="Stevens L."/>
            <person name="Kumar S."/>
            <person name="Blaxter L. M."/>
        </authorList>
    </citation>
    <scope>NUCLEOTIDE SEQUENCE [LARGE SCALE GENOMIC DNA]</scope>
</reference>
<proteinExistence type="predicted"/>
<accession>A0A8S1EAU3</accession>
<dbReference type="InterPro" id="IPR036322">
    <property type="entry name" value="WD40_repeat_dom_sf"/>
</dbReference>
<comment type="caution">
    <text evidence="1">The sequence shown here is derived from an EMBL/GenBank/DDBJ whole genome shotgun (WGS) entry which is preliminary data.</text>
</comment>
<dbReference type="SUPFAM" id="SSF50978">
    <property type="entry name" value="WD40 repeat-like"/>
    <property type="match status" value="1"/>
</dbReference>
<evidence type="ECO:0000313" key="1">
    <source>
        <dbReference type="EMBL" id="CAB3400807.1"/>
    </source>
</evidence>
<dbReference type="OrthoDB" id="192402at2759"/>
<dbReference type="GO" id="GO:0080008">
    <property type="term" value="C:Cul4-RING E3 ubiquitin ligase complex"/>
    <property type="evidence" value="ECO:0007669"/>
    <property type="project" value="InterPro"/>
</dbReference>
<dbReference type="InterPro" id="IPR042508">
    <property type="entry name" value="FBXW5"/>
</dbReference>
<organism evidence="1 2">
    <name type="scientific">Caenorhabditis bovis</name>
    <dbReference type="NCBI Taxonomy" id="2654633"/>
    <lineage>
        <taxon>Eukaryota</taxon>
        <taxon>Metazoa</taxon>
        <taxon>Ecdysozoa</taxon>
        <taxon>Nematoda</taxon>
        <taxon>Chromadorea</taxon>
        <taxon>Rhabditida</taxon>
        <taxon>Rhabditina</taxon>
        <taxon>Rhabditomorpha</taxon>
        <taxon>Rhabditoidea</taxon>
        <taxon>Rhabditidae</taxon>
        <taxon>Peloderinae</taxon>
        <taxon>Caenorhabditis</taxon>
    </lineage>
</organism>
<dbReference type="GO" id="GO:0019005">
    <property type="term" value="C:SCF ubiquitin ligase complex"/>
    <property type="evidence" value="ECO:0007669"/>
    <property type="project" value="InterPro"/>
</dbReference>
<evidence type="ECO:0000313" key="2">
    <source>
        <dbReference type="Proteomes" id="UP000494206"/>
    </source>
</evidence>
<sequence length="1024" mass="112179">MEEYELLVENEYGVNVVIVCVLPETGSWLLVGEYLTDVVSGEVWKVGLLSVEVEVLIGLLLTVEVGDLLLVDKGTEDVPLLGSVVETEEVVELIGLLFVVEIAEALVVPLLGPVVETEEVVELIGLLFVVEIAEALVVPLLGPVVETEEVVELIGLLFVVEIAEALVVPLLGPVVETEEVVELIGLLFVVEIAEALVVPLLGPVVETEEVVELIGLLFVVEIAEALVVPLLGPVVETEEVVELIGLLFVVEIAEALVVPLLGPVVETEEVVELIGLLFVVEIAEALVVPLLGPVVETEEVVELIGLLFVVEIAEALVVPLLGPVVETEEVVELIGLLFVVEIAEALVVPLLGPVVETEEVVELIGLLFVVEIAEALVVPLLGPVVETEEVVELIGLLFVVEIAEALVVPLLGPVVETEEVVELIGLLFVVEIAEALVVPLLGPVVETEEVVELIGLLFVVEIAEALVVPLLGPVVETEEVVELIGLLFVVEIAEALVVPLLGPVVETEEVVELIGWLFVVEIALVVVIGELETDSVCGDVPLLGLLLAVGFVATVVDSLLREVLVGDAGCDEALVGLLLAVELEETVVVLIVSTLQSVVDDICDTYYKEFIYFKDNIPKSLVFIVDDFDYETLICEYSPDGKYFIIIGEEAHFCLYRSDPLDFLHERTVQNTLGWTKIRSISFSPSGSMFMLNGIKHNGNGEVSVFSINDETSEVHFVSRVESNPSDFQACWFDDKHILIGELHNFTFHSPLGSSITQIWLCSVERISSESILVPLVRFLNKSGHIVNPIVSNCVSPRFRRIIQMSELAKAEGKTLKEKVEELAYDADLDEGNIQGLKRILDQEQECYHCYLKHVLSDSEYGSSRTLKRFEKHEEQQQANDVDSIMSQFDYQDYHIDFGGQIDSLRMSADSKMLYVSVEMIDRNHDNEEIGIVHEIKSVDLEKMIFDPIGLRGKMKPMQRHYVSANCTLIASFTTTKTLLWSKGHRGPYILKTEIDGEVSCVALHPSQNTMIVTTGRKTLIYSA</sequence>
<name>A0A8S1EAU3_9PELO</name>
<dbReference type="Proteomes" id="UP000494206">
    <property type="component" value="Unassembled WGS sequence"/>
</dbReference>
<protein>
    <submittedName>
        <fullName evidence="1">Uncharacterized protein</fullName>
    </submittedName>
</protein>
<dbReference type="EMBL" id="CADEPM010000002">
    <property type="protein sequence ID" value="CAB3400807.1"/>
    <property type="molecule type" value="Genomic_DNA"/>
</dbReference>
<gene>
    <name evidence="1" type="ORF">CBOVIS_LOCUS3660</name>
</gene>
<dbReference type="PANTHER" id="PTHR20995">
    <property type="entry name" value="F-BOX/WD REPEAT-CONTAINING PROTEIN 5"/>
    <property type="match status" value="1"/>
</dbReference>
<dbReference type="AlphaFoldDB" id="A0A8S1EAU3"/>